<evidence type="ECO:0000256" key="1">
    <source>
        <dbReference type="SAM" id="SignalP"/>
    </source>
</evidence>
<evidence type="ECO:0000313" key="2">
    <source>
        <dbReference type="EMBL" id="GLI65216.1"/>
    </source>
</evidence>
<comment type="caution">
    <text evidence="2">The sequence shown here is derived from an EMBL/GenBank/DDBJ whole genome shotgun (WGS) entry which is preliminary data.</text>
</comment>
<feature type="non-terminal residue" evidence="2">
    <location>
        <position position="1"/>
    </location>
</feature>
<feature type="non-terminal residue" evidence="2">
    <location>
        <position position="160"/>
    </location>
</feature>
<keyword evidence="1" id="KW-0732">Signal</keyword>
<sequence length="160" mass="17619">VLAAFLIILIRLHGGNGEAVQLNQAGFSTGTISSLELTGAQDFDQVYYVNEVEGKIYRLVFCAGVSRDVIVIGIPVTVRYDKIEDGVMYSCSVPMRNEDQQGPQHQRRALLGESITTPLEPRVLIYITTFCGYNQPAAATAESIVDLFYVGNNTWGNRDI</sequence>
<reference evidence="2 3" key="1">
    <citation type="journal article" date="2023" name="IScience">
        <title>Expanded male sex-determining region conserved during the evolution of homothallism in the green alga Volvox.</title>
        <authorList>
            <person name="Yamamoto K."/>
            <person name="Matsuzaki R."/>
            <person name="Mahakham W."/>
            <person name="Heman W."/>
            <person name="Sekimoto H."/>
            <person name="Kawachi M."/>
            <person name="Minakuchi Y."/>
            <person name="Toyoda A."/>
            <person name="Nozaki H."/>
        </authorList>
    </citation>
    <scope>NUCLEOTIDE SEQUENCE [LARGE SCALE GENOMIC DNA]</scope>
    <source>
        <strain evidence="2 3">NIES-4468</strain>
    </source>
</reference>
<gene>
    <name evidence="2" type="ORF">VaNZ11_008697</name>
</gene>
<feature type="chain" id="PRO_5047282836" evidence="1">
    <location>
        <begin position="18"/>
        <end position="160"/>
    </location>
</feature>
<protein>
    <submittedName>
        <fullName evidence="2">Uncharacterized protein</fullName>
    </submittedName>
</protein>
<accession>A0ABQ5S697</accession>
<keyword evidence="3" id="KW-1185">Reference proteome</keyword>
<organism evidence="2 3">
    <name type="scientific">Volvox africanus</name>
    <dbReference type="NCBI Taxonomy" id="51714"/>
    <lineage>
        <taxon>Eukaryota</taxon>
        <taxon>Viridiplantae</taxon>
        <taxon>Chlorophyta</taxon>
        <taxon>core chlorophytes</taxon>
        <taxon>Chlorophyceae</taxon>
        <taxon>CS clade</taxon>
        <taxon>Chlamydomonadales</taxon>
        <taxon>Volvocaceae</taxon>
        <taxon>Volvox</taxon>
    </lineage>
</organism>
<dbReference type="EMBL" id="BSDZ01000023">
    <property type="protein sequence ID" value="GLI65216.1"/>
    <property type="molecule type" value="Genomic_DNA"/>
</dbReference>
<name>A0ABQ5S697_9CHLO</name>
<proteinExistence type="predicted"/>
<evidence type="ECO:0000313" key="3">
    <source>
        <dbReference type="Proteomes" id="UP001165090"/>
    </source>
</evidence>
<feature type="signal peptide" evidence="1">
    <location>
        <begin position="1"/>
        <end position="17"/>
    </location>
</feature>
<dbReference type="Proteomes" id="UP001165090">
    <property type="component" value="Unassembled WGS sequence"/>
</dbReference>